<dbReference type="PANTHER" id="PTHR41521">
    <property type="match status" value="1"/>
</dbReference>
<organism evidence="2 3">
    <name type="scientific">Methylobacterium isbiliense</name>
    <dbReference type="NCBI Taxonomy" id="315478"/>
    <lineage>
        <taxon>Bacteria</taxon>
        <taxon>Pseudomonadati</taxon>
        <taxon>Pseudomonadota</taxon>
        <taxon>Alphaproteobacteria</taxon>
        <taxon>Hyphomicrobiales</taxon>
        <taxon>Methylobacteriaceae</taxon>
        <taxon>Methylobacterium</taxon>
    </lineage>
</organism>
<name>A0ABQ4SLW4_9HYPH</name>
<dbReference type="Pfam" id="PF07045">
    <property type="entry name" value="DUF1330"/>
    <property type="match status" value="1"/>
</dbReference>
<accession>A0ABQ4SLW4</accession>
<comment type="caution">
    <text evidence="2">The sequence shown here is derived from an EMBL/GenBank/DDBJ whole genome shotgun (WGS) entry which is preliminary data.</text>
</comment>
<reference evidence="2" key="2">
    <citation type="submission" date="2021-08" db="EMBL/GenBank/DDBJ databases">
        <authorList>
            <person name="Tani A."/>
            <person name="Ola A."/>
            <person name="Ogura Y."/>
            <person name="Katsura K."/>
            <person name="Hayashi T."/>
        </authorList>
    </citation>
    <scope>NUCLEOTIDE SEQUENCE</scope>
    <source>
        <strain evidence="2">DSM 17168</strain>
    </source>
</reference>
<dbReference type="InterPro" id="IPR010753">
    <property type="entry name" value="DUF1330"/>
</dbReference>
<dbReference type="Proteomes" id="UP001055153">
    <property type="component" value="Unassembled WGS sequence"/>
</dbReference>
<dbReference type="RefSeq" id="WP_238240159.1">
    <property type="nucleotide sequence ID" value="NZ_BPQQ01000064.1"/>
</dbReference>
<evidence type="ECO:0000313" key="2">
    <source>
        <dbReference type="EMBL" id="GJE02888.1"/>
    </source>
</evidence>
<evidence type="ECO:0000313" key="3">
    <source>
        <dbReference type="Proteomes" id="UP001055153"/>
    </source>
</evidence>
<sequence length="107" mass="11549">MTSYAVAHLRTVTMGPEIAAYLQRIDATLAPFGGRFLIHGGEAEVLEGAWPGHLIVIAFPDRAQARAWYDSPGYRAILPLRTRNADGAAFLIDGVPEGYRAADKVPA</sequence>
<dbReference type="PANTHER" id="PTHR41521:SF4">
    <property type="entry name" value="BLR0684 PROTEIN"/>
    <property type="match status" value="1"/>
</dbReference>
<keyword evidence="3" id="KW-1185">Reference proteome</keyword>
<proteinExistence type="predicted"/>
<dbReference type="InterPro" id="IPR011008">
    <property type="entry name" value="Dimeric_a/b-barrel"/>
</dbReference>
<dbReference type="Gene3D" id="3.30.70.100">
    <property type="match status" value="1"/>
</dbReference>
<protein>
    <recommendedName>
        <fullName evidence="1">DUF1330 domain-containing protein</fullName>
    </recommendedName>
</protein>
<gene>
    <name evidence="2" type="ORF">GMJLKIPL_4837</name>
</gene>
<feature type="domain" description="DUF1330" evidence="1">
    <location>
        <begin position="3"/>
        <end position="95"/>
    </location>
</feature>
<dbReference type="SUPFAM" id="SSF54909">
    <property type="entry name" value="Dimeric alpha+beta barrel"/>
    <property type="match status" value="1"/>
</dbReference>
<evidence type="ECO:0000259" key="1">
    <source>
        <dbReference type="Pfam" id="PF07045"/>
    </source>
</evidence>
<reference evidence="2" key="1">
    <citation type="journal article" date="2021" name="Front. Microbiol.">
        <title>Comprehensive Comparative Genomics and Phenotyping of Methylobacterium Species.</title>
        <authorList>
            <person name="Alessa O."/>
            <person name="Ogura Y."/>
            <person name="Fujitani Y."/>
            <person name="Takami H."/>
            <person name="Hayashi T."/>
            <person name="Sahin N."/>
            <person name="Tani A."/>
        </authorList>
    </citation>
    <scope>NUCLEOTIDE SEQUENCE</scope>
    <source>
        <strain evidence="2">DSM 17168</strain>
    </source>
</reference>
<dbReference type="EMBL" id="BPQQ01000064">
    <property type="protein sequence ID" value="GJE02888.1"/>
    <property type="molecule type" value="Genomic_DNA"/>
</dbReference>